<keyword evidence="2 5" id="KW-0812">Transmembrane</keyword>
<feature type="transmembrane region" description="Helical" evidence="5">
    <location>
        <begin position="109"/>
        <end position="127"/>
    </location>
</feature>
<keyword evidence="4 5" id="KW-0472">Membrane</keyword>
<sequence>MSKFALLFLVVFFGCIVAALFYTGAAAFILYQVVYFLNPDDRWWSANIPGLRYSFIASILMVFVLLLKYKSLSKISPWKQQPVFIYLIVLVLFFYVAKFWALAPSVHDKFTFIYLKLVVIVLVAYKLLNSEVALKVSLWAYLLGCAYIGQLATSIGRNSGDRLEGVALPDGSDSNGVSAALVPAGAMLLYYAWMGNKKIRFLCFVCGAFVANALVLFNSRGAFLGTIASSGMFLLYMMFSKYRQKGQRGLAVLIVMIGLGGGLYVTDDLFWQRMSSLQSSDSGERGSHRVLFWMTTFEMMEDYPLGMGVYGYNLLSPSYLTETEREGVPFKTVHSIWFQALSEIGWHGLIVFLVMLGSLYRMSQKAKRFVLSRKDYEKYFHILALECSILGYLVTSTFINQFRAEILYWTILFLAVAIKVYYLHPLSTIVPTRNASTHKQERAERT</sequence>
<organism evidence="7 8">
    <name type="scientific">Marinobacter salexigens</name>
    <dbReference type="NCBI Taxonomy" id="1925763"/>
    <lineage>
        <taxon>Bacteria</taxon>
        <taxon>Pseudomonadati</taxon>
        <taxon>Pseudomonadota</taxon>
        <taxon>Gammaproteobacteria</taxon>
        <taxon>Pseudomonadales</taxon>
        <taxon>Marinobacteraceae</taxon>
        <taxon>Marinobacter</taxon>
    </lineage>
</organism>
<reference evidence="7 8" key="1">
    <citation type="submission" date="2021-05" db="EMBL/GenBank/DDBJ databases">
        <title>Draft genomes of bacteria isolated from model marine particles.</title>
        <authorList>
            <person name="Datta M.S."/>
            <person name="Schwartzman J.A."/>
            <person name="Enke T.N."/>
            <person name="Saavedra J."/>
            <person name="Cermak N."/>
            <person name="Cordero O.X."/>
        </authorList>
    </citation>
    <scope>NUCLEOTIDE SEQUENCE [LARGE SCALE GENOMIC DNA]</scope>
    <source>
        <strain evidence="7 8">D2M19</strain>
    </source>
</reference>
<evidence type="ECO:0000259" key="6">
    <source>
        <dbReference type="Pfam" id="PF04932"/>
    </source>
</evidence>
<comment type="subcellular location">
    <subcellularLocation>
        <location evidence="1">Membrane</location>
        <topology evidence="1">Multi-pass membrane protein</topology>
    </subcellularLocation>
</comment>
<accession>A0ABS6AAQ7</accession>
<dbReference type="PANTHER" id="PTHR37422">
    <property type="entry name" value="TEICHURONIC ACID BIOSYNTHESIS PROTEIN TUAE"/>
    <property type="match status" value="1"/>
</dbReference>
<dbReference type="InterPro" id="IPR007016">
    <property type="entry name" value="O-antigen_ligase-rel_domated"/>
</dbReference>
<evidence type="ECO:0000313" key="7">
    <source>
        <dbReference type="EMBL" id="MBU2875246.1"/>
    </source>
</evidence>
<feature type="domain" description="O-antigen ligase-related" evidence="6">
    <location>
        <begin position="209"/>
        <end position="353"/>
    </location>
</feature>
<evidence type="ECO:0000256" key="5">
    <source>
        <dbReference type="SAM" id="Phobius"/>
    </source>
</evidence>
<keyword evidence="3 5" id="KW-1133">Transmembrane helix</keyword>
<evidence type="ECO:0000256" key="4">
    <source>
        <dbReference type="ARBA" id="ARBA00023136"/>
    </source>
</evidence>
<feature type="transmembrane region" description="Helical" evidence="5">
    <location>
        <begin position="201"/>
        <end position="217"/>
    </location>
</feature>
<dbReference type="Pfam" id="PF04932">
    <property type="entry name" value="Wzy_C"/>
    <property type="match status" value="1"/>
</dbReference>
<proteinExistence type="predicted"/>
<evidence type="ECO:0000256" key="1">
    <source>
        <dbReference type="ARBA" id="ARBA00004141"/>
    </source>
</evidence>
<feature type="transmembrane region" description="Helical" evidence="5">
    <location>
        <begin position="223"/>
        <end position="242"/>
    </location>
</feature>
<keyword evidence="7" id="KW-0436">Ligase</keyword>
<dbReference type="Proteomes" id="UP000753376">
    <property type="component" value="Unassembled WGS sequence"/>
</dbReference>
<protein>
    <submittedName>
        <fullName evidence="7">O-antigen ligase family protein</fullName>
    </submittedName>
</protein>
<gene>
    <name evidence="7" type="ORF">KO508_14670</name>
</gene>
<feature type="transmembrane region" description="Helical" evidence="5">
    <location>
        <begin position="379"/>
        <end position="400"/>
    </location>
</feature>
<comment type="caution">
    <text evidence="7">The sequence shown here is derived from an EMBL/GenBank/DDBJ whole genome shotgun (WGS) entry which is preliminary data.</text>
</comment>
<evidence type="ECO:0000313" key="8">
    <source>
        <dbReference type="Proteomes" id="UP000753376"/>
    </source>
</evidence>
<dbReference type="EMBL" id="JAHKPV010000021">
    <property type="protein sequence ID" value="MBU2875246.1"/>
    <property type="molecule type" value="Genomic_DNA"/>
</dbReference>
<dbReference type="GO" id="GO:0016874">
    <property type="term" value="F:ligase activity"/>
    <property type="evidence" value="ECO:0007669"/>
    <property type="project" value="UniProtKB-KW"/>
</dbReference>
<keyword evidence="8" id="KW-1185">Reference proteome</keyword>
<feature type="transmembrane region" description="Helical" evidence="5">
    <location>
        <begin position="51"/>
        <end position="71"/>
    </location>
</feature>
<feature type="transmembrane region" description="Helical" evidence="5">
    <location>
        <begin position="176"/>
        <end position="194"/>
    </location>
</feature>
<feature type="transmembrane region" description="Helical" evidence="5">
    <location>
        <begin position="139"/>
        <end position="156"/>
    </location>
</feature>
<feature type="transmembrane region" description="Helical" evidence="5">
    <location>
        <begin position="406"/>
        <end position="423"/>
    </location>
</feature>
<evidence type="ECO:0000256" key="3">
    <source>
        <dbReference type="ARBA" id="ARBA00022989"/>
    </source>
</evidence>
<dbReference type="PROSITE" id="PS51257">
    <property type="entry name" value="PROKAR_LIPOPROTEIN"/>
    <property type="match status" value="1"/>
</dbReference>
<evidence type="ECO:0000256" key="2">
    <source>
        <dbReference type="ARBA" id="ARBA00022692"/>
    </source>
</evidence>
<name>A0ABS6AAQ7_9GAMM</name>
<dbReference type="InterPro" id="IPR051533">
    <property type="entry name" value="WaaL-like"/>
</dbReference>
<dbReference type="PANTHER" id="PTHR37422:SF23">
    <property type="entry name" value="TEICHURONIC ACID BIOSYNTHESIS PROTEIN TUAE"/>
    <property type="match status" value="1"/>
</dbReference>
<feature type="transmembrane region" description="Helical" evidence="5">
    <location>
        <begin position="83"/>
        <end position="103"/>
    </location>
</feature>
<feature type="transmembrane region" description="Helical" evidence="5">
    <location>
        <begin position="249"/>
        <end position="266"/>
    </location>
</feature>
<dbReference type="RefSeq" id="WP_216009053.1">
    <property type="nucleotide sequence ID" value="NZ_JAHKPV010000021.1"/>
</dbReference>
<feature type="transmembrane region" description="Helical" evidence="5">
    <location>
        <begin position="336"/>
        <end position="359"/>
    </location>
</feature>